<protein>
    <submittedName>
        <fullName evidence="1">Putative disease resistance RPP8-like protein 4</fullName>
    </submittedName>
</protein>
<dbReference type="Proteomes" id="UP000288805">
    <property type="component" value="Unassembled WGS sequence"/>
</dbReference>
<proteinExistence type="predicted"/>
<name>A0A438I9C9_VITVI</name>
<accession>A0A438I9C9</accession>
<gene>
    <name evidence="1" type="primary">RPP8L4_1</name>
    <name evidence="1" type="ORF">CK203_022259</name>
</gene>
<dbReference type="AlphaFoldDB" id="A0A438I9C9"/>
<organism evidence="1 2">
    <name type="scientific">Vitis vinifera</name>
    <name type="common">Grape</name>
    <dbReference type="NCBI Taxonomy" id="29760"/>
    <lineage>
        <taxon>Eukaryota</taxon>
        <taxon>Viridiplantae</taxon>
        <taxon>Streptophyta</taxon>
        <taxon>Embryophyta</taxon>
        <taxon>Tracheophyta</taxon>
        <taxon>Spermatophyta</taxon>
        <taxon>Magnoliopsida</taxon>
        <taxon>eudicotyledons</taxon>
        <taxon>Gunneridae</taxon>
        <taxon>Pentapetalae</taxon>
        <taxon>rosids</taxon>
        <taxon>Vitales</taxon>
        <taxon>Vitaceae</taxon>
        <taxon>Viteae</taxon>
        <taxon>Vitis</taxon>
    </lineage>
</organism>
<dbReference type="EMBL" id="QGNW01000130">
    <property type="protein sequence ID" value="RVW93312.1"/>
    <property type="molecule type" value="Genomic_DNA"/>
</dbReference>
<evidence type="ECO:0000313" key="1">
    <source>
        <dbReference type="EMBL" id="RVW93312.1"/>
    </source>
</evidence>
<reference evidence="1 2" key="1">
    <citation type="journal article" date="2018" name="PLoS Genet.">
        <title>Population sequencing reveals clonal diversity and ancestral inbreeding in the grapevine cultivar Chardonnay.</title>
        <authorList>
            <person name="Roach M.J."/>
            <person name="Johnson D.L."/>
            <person name="Bohlmann J."/>
            <person name="van Vuuren H.J."/>
            <person name="Jones S.J."/>
            <person name="Pretorius I.S."/>
            <person name="Schmidt S.A."/>
            <person name="Borneman A.R."/>
        </authorList>
    </citation>
    <scope>NUCLEOTIDE SEQUENCE [LARGE SCALE GENOMIC DNA]</scope>
    <source>
        <strain evidence="2">cv. Chardonnay</strain>
        <tissue evidence="1">Leaf</tissue>
    </source>
</reference>
<evidence type="ECO:0000313" key="2">
    <source>
        <dbReference type="Proteomes" id="UP000288805"/>
    </source>
</evidence>
<comment type="caution">
    <text evidence="1">The sequence shown here is derived from an EMBL/GenBank/DDBJ whole genome shotgun (WGS) entry which is preliminary data.</text>
</comment>
<sequence>MPSLLQLQIRRCEQLKKLPDGLRLVTTLRELEIIEMPNGFLNRLKVGGEDFYKVQQDTYTKQSFQQGRQKQMMNIGMCQHRRLMLCREAKNWSKEEDKEGIRVGFVSSSEICS</sequence>